<dbReference type="EMBL" id="BSPC01000028">
    <property type="protein sequence ID" value="GLS20356.1"/>
    <property type="molecule type" value="Genomic_DNA"/>
</dbReference>
<name>A0ABQ6CJA8_9HYPH</name>
<proteinExistence type="predicted"/>
<accession>A0ABQ6CJA8</accession>
<dbReference type="RefSeq" id="WP_284313446.1">
    <property type="nucleotide sequence ID" value="NZ_BSPC01000028.1"/>
</dbReference>
<comment type="caution">
    <text evidence="2">The sequence shown here is derived from an EMBL/GenBank/DDBJ whole genome shotgun (WGS) entry which is preliminary data.</text>
</comment>
<evidence type="ECO:0000313" key="3">
    <source>
        <dbReference type="Proteomes" id="UP001156882"/>
    </source>
</evidence>
<gene>
    <name evidence="2" type="ORF">GCM10007874_33730</name>
</gene>
<protein>
    <submittedName>
        <fullName evidence="2">Uncharacterized protein</fullName>
    </submittedName>
</protein>
<feature type="signal peptide" evidence="1">
    <location>
        <begin position="1"/>
        <end position="20"/>
    </location>
</feature>
<dbReference type="Proteomes" id="UP001156882">
    <property type="component" value="Unassembled WGS sequence"/>
</dbReference>
<keyword evidence="3" id="KW-1185">Reference proteome</keyword>
<reference evidence="3" key="1">
    <citation type="journal article" date="2019" name="Int. J. Syst. Evol. Microbiol.">
        <title>The Global Catalogue of Microorganisms (GCM) 10K type strain sequencing project: providing services to taxonomists for standard genome sequencing and annotation.</title>
        <authorList>
            <consortium name="The Broad Institute Genomics Platform"/>
            <consortium name="The Broad Institute Genome Sequencing Center for Infectious Disease"/>
            <person name="Wu L."/>
            <person name="Ma J."/>
        </authorList>
    </citation>
    <scope>NUCLEOTIDE SEQUENCE [LARGE SCALE GENOMIC DNA]</scope>
    <source>
        <strain evidence="3">NBRC 101365</strain>
    </source>
</reference>
<evidence type="ECO:0000256" key="1">
    <source>
        <dbReference type="SAM" id="SignalP"/>
    </source>
</evidence>
<evidence type="ECO:0000313" key="2">
    <source>
        <dbReference type="EMBL" id="GLS20356.1"/>
    </source>
</evidence>
<sequence>MTSVRIRPVVAIGASLFALAAASLLDVARMQPQQMAAVRGDRQTVASLAGDCGRNSLMAACASGSSDSSEAMPPVTTLQVFQDSGKTTLVKVSVH</sequence>
<feature type="chain" id="PRO_5045239119" evidence="1">
    <location>
        <begin position="21"/>
        <end position="95"/>
    </location>
</feature>
<organism evidence="2 3">
    <name type="scientific">Labrys miyagiensis</name>
    <dbReference type="NCBI Taxonomy" id="346912"/>
    <lineage>
        <taxon>Bacteria</taxon>
        <taxon>Pseudomonadati</taxon>
        <taxon>Pseudomonadota</taxon>
        <taxon>Alphaproteobacteria</taxon>
        <taxon>Hyphomicrobiales</taxon>
        <taxon>Xanthobacteraceae</taxon>
        <taxon>Labrys</taxon>
    </lineage>
</organism>
<keyword evidence="1" id="KW-0732">Signal</keyword>